<dbReference type="PANTHER" id="PTHR43648">
    <property type="entry name" value="ELECTRON TRANSFER FLAVOPROTEIN BETA SUBUNIT LYSINE METHYLTRANSFERASE"/>
    <property type="match status" value="1"/>
</dbReference>
<keyword evidence="1" id="KW-0489">Methyltransferase</keyword>
<evidence type="ECO:0000313" key="7">
    <source>
        <dbReference type="Proteomes" id="UP000291343"/>
    </source>
</evidence>
<evidence type="ECO:0000256" key="3">
    <source>
        <dbReference type="ARBA" id="ARBA00037932"/>
    </source>
</evidence>
<comment type="caution">
    <text evidence="6">The sequence shown here is derived from an EMBL/GenBank/DDBJ whole genome shotgun (WGS) entry which is preliminary data.</text>
</comment>
<dbReference type="SUPFAM" id="SSF53335">
    <property type="entry name" value="S-adenosyl-L-methionine-dependent methyltransferases"/>
    <property type="match status" value="1"/>
</dbReference>
<dbReference type="PANTHER" id="PTHR43648:SF1">
    <property type="entry name" value="ELECTRON TRANSFER FLAVOPROTEIN BETA SUBUNIT LYSINE METHYLTRANSFERASE"/>
    <property type="match status" value="1"/>
</dbReference>
<dbReference type="InterPro" id="IPR029063">
    <property type="entry name" value="SAM-dependent_MTases_sf"/>
</dbReference>
<dbReference type="CDD" id="cd02440">
    <property type="entry name" value="AdoMet_MTases"/>
    <property type="match status" value="1"/>
</dbReference>
<dbReference type="OrthoDB" id="194386at2759"/>
<evidence type="ECO:0000256" key="4">
    <source>
        <dbReference type="ARBA" id="ARBA00041867"/>
    </source>
</evidence>
<evidence type="ECO:0000313" key="6">
    <source>
        <dbReference type="EMBL" id="RZF40608.1"/>
    </source>
</evidence>
<proteinExistence type="inferred from homology"/>
<reference evidence="6 7" key="1">
    <citation type="journal article" date="2017" name="Gigascience">
        <title>Genome sequence of the small brown planthopper, Laodelphax striatellus.</title>
        <authorList>
            <person name="Zhu J."/>
            <person name="Jiang F."/>
            <person name="Wang X."/>
            <person name="Yang P."/>
            <person name="Bao Y."/>
            <person name="Zhao W."/>
            <person name="Wang W."/>
            <person name="Lu H."/>
            <person name="Wang Q."/>
            <person name="Cui N."/>
            <person name="Li J."/>
            <person name="Chen X."/>
            <person name="Luo L."/>
            <person name="Yu J."/>
            <person name="Kang L."/>
            <person name="Cui F."/>
        </authorList>
    </citation>
    <scope>NUCLEOTIDE SEQUENCE [LARGE SCALE GENOMIC DNA]</scope>
    <source>
        <strain evidence="6">Lst14</strain>
    </source>
</reference>
<dbReference type="EMBL" id="QKKF02018119">
    <property type="protein sequence ID" value="RZF40608.1"/>
    <property type="molecule type" value="Genomic_DNA"/>
</dbReference>
<accession>A0A482X515</accession>
<dbReference type="Proteomes" id="UP000291343">
    <property type="component" value="Unassembled WGS sequence"/>
</dbReference>
<dbReference type="Pfam" id="PF10294">
    <property type="entry name" value="Methyltransf_16"/>
    <property type="match status" value="1"/>
</dbReference>
<dbReference type="AlphaFoldDB" id="A0A482X515"/>
<evidence type="ECO:0000256" key="2">
    <source>
        <dbReference type="ARBA" id="ARBA00022679"/>
    </source>
</evidence>
<dbReference type="InterPro" id="IPR019410">
    <property type="entry name" value="Methyltransf_16"/>
</dbReference>
<dbReference type="InParanoid" id="A0A482X515"/>
<dbReference type="STRING" id="195883.A0A482X515"/>
<evidence type="ECO:0000256" key="5">
    <source>
        <dbReference type="ARBA" id="ARBA00042266"/>
    </source>
</evidence>
<dbReference type="GO" id="GO:0016279">
    <property type="term" value="F:protein-lysine N-methyltransferase activity"/>
    <property type="evidence" value="ECO:0007669"/>
    <property type="project" value="TreeGrafter"/>
</dbReference>
<dbReference type="InterPro" id="IPR050078">
    <property type="entry name" value="Ribosomal_L11_MeTrfase_PrmA"/>
</dbReference>
<dbReference type="Gene3D" id="3.40.50.150">
    <property type="entry name" value="Vaccinia Virus protein VP39"/>
    <property type="match status" value="1"/>
</dbReference>
<dbReference type="GO" id="GO:0032259">
    <property type="term" value="P:methylation"/>
    <property type="evidence" value="ECO:0007669"/>
    <property type="project" value="UniProtKB-KW"/>
</dbReference>
<keyword evidence="7" id="KW-1185">Reference proteome</keyword>
<protein>
    <recommendedName>
        <fullName evidence="5">ETFB lysine methyltransferase</fullName>
    </recommendedName>
    <alternativeName>
        <fullName evidence="4">Protein N-lysine methyltransferase METTL20</fullName>
    </alternativeName>
</protein>
<comment type="similarity">
    <text evidence="3">Belongs to the methyltransferase superfamily. ETFBKMT family.</text>
</comment>
<gene>
    <name evidence="6" type="ORF">LSTR_LSTR007491</name>
</gene>
<name>A0A482X515_LAOST</name>
<keyword evidence="2" id="KW-0808">Transferase</keyword>
<sequence>MQLTQFLKKVITSSFATPGLIKQIKECTELTRNHMTPEIALHLITPNCSLWSARQEESPFHDPFWAFHWPGGQALSRYILDNRDLICGRRILDVGSGCGACSIAAALHGCAETIIANDIDRLACSAIEMNCSENNVFVNITCENLIGTPCENIDLIIVGDMFYDSDFGVIMFSWLQKLASQGKCILVGDPGRHAFKETLLTKEVERVIEYPLNEQSCMENSGFSTASVWRLRSSKDFSNKSL</sequence>
<organism evidence="6 7">
    <name type="scientific">Laodelphax striatellus</name>
    <name type="common">Small brown planthopper</name>
    <name type="synonym">Delphax striatella</name>
    <dbReference type="NCBI Taxonomy" id="195883"/>
    <lineage>
        <taxon>Eukaryota</taxon>
        <taxon>Metazoa</taxon>
        <taxon>Ecdysozoa</taxon>
        <taxon>Arthropoda</taxon>
        <taxon>Hexapoda</taxon>
        <taxon>Insecta</taxon>
        <taxon>Pterygota</taxon>
        <taxon>Neoptera</taxon>
        <taxon>Paraneoptera</taxon>
        <taxon>Hemiptera</taxon>
        <taxon>Auchenorrhyncha</taxon>
        <taxon>Fulgoroidea</taxon>
        <taxon>Delphacidae</taxon>
        <taxon>Criomorphinae</taxon>
        <taxon>Laodelphax</taxon>
    </lineage>
</organism>
<dbReference type="GO" id="GO:0005759">
    <property type="term" value="C:mitochondrial matrix"/>
    <property type="evidence" value="ECO:0007669"/>
    <property type="project" value="TreeGrafter"/>
</dbReference>
<evidence type="ECO:0000256" key="1">
    <source>
        <dbReference type="ARBA" id="ARBA00022603"/>
    </source>
</evidence>